<dbReference type="OrthoDB" id="5994at2759"/>
<dbReference type="InterPro" id="IPR028909">
    <property type="entry name" value="bL21-like"/>
</dbReference>
<accession>A0A1Y3DY89</accession>
<comment type="similarity">
    <text evidence="1">Belongs to the bacterial ribosomal protein bL21 family.</text>
</comment>
<dbReference type="GO" id="GO:0005762">
    <property type="term" value="C:mitochondrial large ribosomal subunit"/>
    <property type="evidence" value="ECO:0007669"/>
    <property type="project" value="TreeGrafter"/>
</dbReference>
<evidence type="ECO:0000313" key="4">
    <source>
        <dbReference type="Proteomes" id="UP000195012"/>
    </source>
</evidence>
<reference evidence="3 4" key="1">
    <citation type="submission" date="2017-05" db="EMBL/GenBank/DDBJ databases">
        <title>PacBio assembly of a Plasmodium knowlesi genome sequence with Hi-C correction and manual annotation of the SICAvar gene family.</title>
        <authorList>
            <person name="Lapp S.A."/>
            <person name="Geraldo J.A."/>
            <person name="Chien J.-T."/>
            <person name="Ay F."/>
            <person name="Pakala S.B."/>
            <person name="Batugedara G."/>
            <person name="Humphrey J.C."/>
            <person name="Debarry J.D."/>
            <person name="Le Roch K.G."/>
            <person name="Galinski M.R."/>
            <person name="Kissinger J.C."/>
        </authorList>
    </citation>
    <scope>NUCLEOTIDE SEQUENCE [LARGE SCALE GENOMIC DNA]</scope>
    <source>
        <strain evidence="4">Malayan Strain Pk1 (A+)</strain>
    </source>
</reference>
<dbReference type="InterPro" id="IPR036164">
    <property type="entry name" value="bL21-like_sf"/>
</dbReference>
<dbReference type="VEuPathDB" id="PlasmoDB:PKNH_1335900"/>
<evidence type="ECO:0000256" key="2">
    <source>
        <dbReference type="ARBA" id="ARBA00044129"/>
    </source>
</evidence>
<dbReference type="Pfam" id="PF00829">
    <property type="entry name" value="Ribosomal_L21p"/>
    <property type="match status" value="1"/>
</dbReference>
<gene>
    <name evidence="3" type="ORF">PKNOH_S05379900</name>
</gene>
<protein>
    <recommendedName>
        <fullName evidence="2">Large ribosomal subunit protein bL21m</fullName>
    </recommendedName>
</protein>
<evidence type="ECO:0000313" key="3">
    <source>
        <dbReference type="EMBL" id="OTN67747.1"/>
    </source>
</evidence>
<dbReference type="VEuPathDB" id="PlasmoDB:PKNOH_S05379900"/>
<dbReference type="AlphaFoldDB" id="A0A1Y3DY89"/>
<comment type="caution">
    <text evidence="3">The sequence shown here is derived from an EMBL/GenBank/DDBJ whole genome shotgun (WGS) entry which is preliminary data.</text>
</comment>
<dbReference type="eggNOG" id="ENOG502SC48">
    <property type="taxonomic scope" value="Eukaryota"/>
</dbReference>
<dbReference type="VEuPathDB" id="PlasmoDB:PKA1H_130041000"/>
<dbReference type="PANTHER" id="PTHR21349:SF0">
    <property type="entry name" value="LARGE RIBOSOMAL SUBUNIT PROTEIN BL21M"/>
    <property type="match status" value="1"/>
</dbReference>
<proteinExistence type="inferred from homology"/>
<name>A0A1Y3DY89_PLAKN</name>
<sequence length="761" mass="89684">MRAQSEEAELKRLLDRLKNQGMFDEVQKNTVDKNIVKKIAILYDIFRRINEGNGTLIGNSNSDFVYTSDIKYALKYDDFVRVRFHIIPVERKKGILRLGEQEKNYHFIENMNHIVSNIYNPSSYDQFINNRIKEDTEKLNSMIKCLNEIESAYIYRYRSDNNIKITFEIFCHNFYTFLSYDYKKKSCIQNFCKKYSQVEVSNQFQLSTPQNIIHINSMGTVMHPSVDQYERDTLEKLKPFIFESFEMVKELHTMGHRSNRPFGGAQLDNDFFVKNTHYEDDMRHLIRMERAANEYRRLRAGLAKREPRHDVLPLPQTGGTQNSMLKKNMLKNNMLKNNMLKSSMLKNNMLKNNMLKNNMLKSSMLKSSMLKYRKHRKRKINPPVYPVHPNEEKKKNLNNFITYKDLKIRWRNTSKNYRKKVTIARKWKNLHCIFPMNKHSCIFIFHKNLPYTRFKRKEGICAEGRSYASPQGNSATEDGAVKQICDNRDGAVPSVAATAQSAKMNGTVTRGRKARNRSTIHMRQLEGEACKVEEDPSQQNHSYEVDSIPQEDSTVELNYHEVPPPDVQHLLRKGTEDLFCIFKSNFTSEHKVTIGDIVQTEKIHRRKAGDVVYFGTVLLVGSKDFTIIGKPTVPYCRVKATIEQITLSKEILSFRYKKVRRSSRFLRIKHWITILKIEDIIIDTKQPIKDERRKPLQILDLWANRWLYERELNFIKFNENGTAPLAEQIYDIIEHQPNTLHRRGLTDCYRFYPDPKTPQRY</sequence>
<dbReference type="SUPFAM" id="SSF141091">
    <property type="entry name" value="L21p-like"/>
    <property type="match status" value="1"/>
</dbReference>
<organism evidence="3 4">
    <name type="scientific">Plasmodium knowlesi</name>
    <dbReference type="NCBI Taxonomy" id="5850"/>
    <lineage>
        <taxon>Eukaryota</taxon>
        <taxon>Sar</taxon>
        <taxon>Alveolata</taxon>
        <taxon>Apicomplexa</taxon>
        <taxon>Aconoidasida</taxon>
        <taxon>Haemosporida</taxon>
        <taxon>Plasmodiidae</taxon>
        <taxon>Plasmodium</taxon>
        <taxon>Plasmodium (Plasmodium)</taxon>
    </lineage>
</organism>
<keyword evidence="3" id="KW-0687">Ribonucleoprotein</keyword>
<dbReference type="EMBL" id="NETL01000019">
    <property type="protein sequence ID" value="OTN67747.1"/>
    <property type="molecule type" value="Genomic_DNA"/>
</dbReference>
<dbReference type="GO" id="GO:0003735">
    <property type="term" value="F:structural constituent of ribosome"/>
    <property type="evidence" value="ECO:0007669"/>
    <property type="project" value="TreeGrafter"/>
</dbReference>
<dbReference type="PANTHER" id="PTHR21349">
    <property type="entry name" value="50S RIBOSOMAL PROTEIN L21"/>
    <property type="match status" value="1"/>
</dbReference>
<keyword evidence="3" id="KW-0689">Ribosomal protein</keyword>
<evidence type="ECO:0000256" key="1">
    <source>
        <dbReference type="ARBA" id="ARBA00008563"/>
    </source>
</evidence>
<dbReference type="Proteomes" id="UP000195012">
    <property type="component" value="Unassembled WGS sequence"/>
</dbReference>
<dbReference type="VEuPathDB" id="PlasmoDB:PKA1H_130040900"/>
<dbReference type="VEuPathDB" id="PlasmoDB:PKNH_1335800"/>